<dbReference type="PROSITE" id="PS50977">
    <property type="entry name" value="HTH_TETR_2"/>
    <property type="match status" value="1"/>
</dbReference>
<dbReference type="EMBL" id="VFPP01000001">
    <property type="protein sequence ID" value="TQM85139.1"/>
    <property type="molecule type" value="Genomic_DNA"/>
</dbReference>
<dbReference type="InterPro" id="IPR050109">
    <property type="entry name" value="HTH-type_TetR-like_transc_reg"/>
</dbReference>
<feature type="domain" description="HTH tetR-type" evidence="5">
    <location>
        <begin position="1"/>
        <end position="61"/>
    </location>
</feature>
<keyword evidence="3" id="KW-0804">Transcription</keyword>
<dbReference type="PRINTS" id="PR00455">
    <property type="entry name" value="HTHTETR"/>
</dbReference>
<keyword evidence="7" id="KW-1185">Reference proteome</keyword>
<dbReference type="InterPro" id="IPR025996">
    <property type="entry name" value="MT1864/Rv1816-like_C"/>
</dbReference>
<dbReference type="Pfam" id="PF13305">
    <property type="entry name" value="TetR_C_33"/>
    <property type="match status" value="1"/>
</dbReference>
<evidence type="ECO:0000256" key="2">
    <source>
        <dbReference type="ARBA" id="ARBA00023125"/>
    </source>
</evidence>
<evidence type="ECO:0000313" key="7">
    <source>
        <dbReference type="Proteomes" id="UP000316628"/>
    </source>
</evidence>
<dbReference type="GO" id="GO:0000976">
    <property type="term" value="F:transcription cis-regulatory region binding"/>
    <property type="evidence" value="ECO:0007669"/>
    <property type="project" value="TreeGrafter"/>
</dbReference>
<sequence length="232" mass="25105">MDNRSAILAAATELLETSPTGDISTRAVGERAGVQQPVIYRLFGDKDSLLAAVVDRGFAEYLAAKRSATPTDDPVADLRHGWDGHTRFALDHPNVYRLMYTPRLASPPRAVREARELLRGVLERVARAGRLAVEPDHAADVVMAANTGVALSLLNRPETDRDPELSARIRDIVLPGILTPDPDAGPTTTSPTVAQAATTLSALLRSNRPESFSRAEFALLTEWLNHLATTTP</sequence>
<dbReference type="Proteomes" id="UP000316628">
    <property type="component" value="Unassembled WGS sequence"/>
</dbReference>
<dbReference type="RefSeq" id="WP_141983223.1">
    <property type="nucleotide sequence ID" value="NZ_VFPP01000001.1"/>
</dbReference>
<name>A0A543JQM8_9PSEU</name>
<protein>
    <submittedName>
        <fullName evidence="6">TetR family transcriptional regulator</fullName>
    </submittedName>
</protein>
<evidence type="ECO:0000313" key="6">
    <source>
        <dbReference type="EMBL" id="TQM85139.1"/>
    </source>
</evidence>
<evidence type="ECO:0000256" key="4">
    <source>
        <dbReference type="PROSITE-ProRule" id="PRU00335"/>
    </source>
</evidence>
<dbReference type="OrthoDB" id="3784817at2"/>
<dbReference type="Gene3D" id="1.10.357.10">
    <property type="entry name" value="Tetracycline Repressor, domain 2"/>
    <property type="match status" value="1"/>
</dbReference>
<evidence type="ECO:0000259" key="5">
    <source>
        <dbReference type="PROSITE" id="PS50977"/>
    </source>
</evidence>
<dbReference type="GO" id="GO:0003700">
    <property type="term" value="F:DNA-binding transcription factor activity"/>
    <property type="evidence" value="ECO:0007669"/>
    <property type="project" value="TreeGrafter"/>
</dbReference>
<dbReference type="PANTHER" id="PTHR30055:SF220">
    <property type="entry name" value="TETR-FAMILY REGULATORY PROTEIN"/>
    <property type="match status" value="1"/>
</dbReference>
<reference evidence="6 7" key="1">
    <citation type="submission" date="2019-06" db="EMBL/GenBank/DDBJ databases">
        <title>Sequencing the genomes of 1000 actinobacteria strains.</title>
        <authorList>
            <person name="Klenk H.-P."/>
        </authorList>
    </citation>
    <scope>NUCLEOTIDE SEQUENCE [LARGE SCALE GENOMIC DNA]</scope>
    <source>
        <strain evidence="6 7">DSM 45456</strain>
    </source>
</reference>
<organism evidence="6 7">
    <name type="scientific">Saccharothrix saharensis</name>
    <dbReference type="NCBI Taxonomy" id="571190"/>
    <lineage>
        <taxon>Bacteria</taxon>
        <taxon>Bacillati</taxon>
        <taxon>Actinomycetota</taxon>
        <taxon>Actinomycetes</taxon>
        <taxon>Pseudonocardiales</taxon>
        <taxon>Pseudonocardiaceae</taxon>
        <taxon>Saccharothrix</taxon>
    </lineage>
</organism>
<keyword evidence="1" id="KW-0805">Transcription regulation</keyword>
<feature type="DNA-binding region" description="H-T-H motif" evidence="4">
    <location>
        <begin position="24"/>
        <end position="43"/>
    </location>
</feature>
<dbReference type="Pfam" id="PF00440">
    <property type="entry name" value="TetR_N"/>
    <property type="match status" value="1"/>
</dbReference>
<proteinExistence type="predicted"/>
<dbReference type="SUPFAM" id="SSF46689">
    <property type="entry name" value="Homeodomain-like"/>
    <property type="match status" value="1"/>
</dbReference>
<comment type="caution">
    <text evidence="6">The sequence shown here is derived from an EMBL/GenBank/DDBJ whole genome shotgun (WGS) entry which is preliminary data.</text>
</comment>
<dbReference type="InterPro" id="IPR001647">
    <property type="entry name" value="HTH_TetR"/>
</dbReference>
<accession>A0A543JQM8</accession>
<evidence type="ECO:0000256" key="1">
    <source>
        <dbReference type="ARBA" id="ARBA00023015"/>
    </source>
</evidence>
<dbReference type="InterPro" id="IPR009057">
    <property type="entry name" value="Homeodomain-like_sf"/>
</dbReference>
<keyword evidence="2 4" id="KW-0238">DNA-binding</keyword>
<dbReference type="PANTHER" id="PTHR30055">
    <property type="entry name" value="HTH-TYPE TRANSCRIPTIONAL REGULATOR RUTR"/>
    <property type="match status" value="1"/>
</dbReference>
<dbReference type="AlphaFoldDB" id="A0A543JQM8"/>
<dbReference type="InterPro" id="IPR036271">
    <property type="entry name" value="Tet_transcr_reg_TetR-rel_C_sf"/>
</dbReference>
<evidence type="ECO:0000256" key="3">
    <source>
        <dbReference type="ARBA" id="ARBA00023163"/>
    </source>
</evidence>
<dbReference type="SUPFAM" id="SSF48498">
    <property type="entry name" value="Tetracyclin repressor-like, C-terminal domain"/>
    <property type="match status" value="1"/>
</dbReference>
<gene>
    <name evidence="6" type="ORF">FHX81_7610</name>
</gene>